<protein>
    <recommendedName>
        <fullName evidence="3">C2H2-type domain-containing protein</fullName>
    </recommendedName>
</protein>
<evidence type="ECO:0000256" key="1">
    <source>
        <dbReference type="PROSITE-ProRule" id="PRU00042"/>
    </source>
</evidence>
<feature type="region of interest" description="Disordered" evidence="2">
    <location>
        <begin position="1024"/>
        <end position="1057"/>
    </location>
</feature>
<feature type="region of interest" description="Disordered" evidence="2">
    <location>
        <begin position="911"/>
        <end position="950"/>
    </location>
</feature>
<dbReference type="PROSITE" id="PS50157">
    <property type="entry name" value="ZINC_FINGER_C2H2_2"/>
    <property type="match status" value="1"/>
</dbReference>
<feature type="region of interest" description="Disordered" evidence="2">
    <location>
        <begin position="39"/>
        <end position="71"/>
    </location>
</feature>
<sequence length="1057" mass="118735">MTALKDGYSEKNIEVTEIETEPPSVRNTFAMFGKQCIPNEISKDRESGQKTSSKEAVTSIVDHKDMNNNTIEHEFIPQKETKSTTITENIDSSTASKTFQPAIRSDIESVISSGKRDIYTDGEANVKSMRDEHSSINSMKDHGLSCSQKLPIEVKMNPDRSITRTILTSDIKNNRLPMVSDSRDDVIMKDAYSNVNAKSHIQFEDNSTTLPEGLSQNTQAEKHIAGVDTEINNVGSENISPLSFQDTLPYDTDHSRSSSRISSFSLGIEPVDELEISSLTKVETIDSLPATQFCKPLTPLETKIPDHICDWVIEHRTKADHPKYGVGIETKLNDDLIQTKQSIENLVSPKTETNDEDYIQSSSSGKPFQYLVQQKNINKPIKKTNVIKSNQYSSKTLSHKKPKCKCQYCNKWMPSECILKHEGLCIMRPDHSSETIVYNDLILLDTMSDDSEIKTSYQETTENKGIPVSKSADTQLSLNVTPGITDTMPYRSRASATATLEPQIESTCEKNPDPPTASPDMEKPADFKHAHLEYDNDISEQKNECQHYSEALSSPYGSKIVHAIAEVEKNNRTISTSIDEPDLKHVNNIHGSLTGNIQQKTMKEKWKASFKDLKKKSYTSKGIKTVKATEDKSSISREVSCNYCRKKYAKSIIQRHEGYCRNAAKTYSFKFSKRSQLSEAKYKRMSSYTLFEQRLKQTSTTRSRKFNVQNQDKAMKKYEDVVAQSHFMETSHGDPTQQSIEMKGHAEIDTTKKTVNKCWKCRRKFSALAGLKIHLKCGTCTESKKCENLQIDSNTKGDARVTKANTVSSEKQCSRCQKKFCSISNAKRHMRNRSCDKQKSKLTLKLLSGETCQILTDDEITSMCQNEEDPGNENLGVAAKQEGNTHSTPMQSLINDTEHTEHDEVADQPAVSTLLEPDSGEKKWRSSQLNRKQRHNDSSRRLESNVPEHKEHRYEQCVDVGCTAYTNESTSISGQLPASSSVSEESESDVIPLQTLSQRLRKSTNKGRRISVDEAIAQSCEQCTTDGTAQDAADTPEVPLVKRLRKRTNSASKSTTQ</sequence>
<evidence type="ECO:0000259" key="3">
    <source>
        <dbReference type="PROSITE" id="PS50157"/>
    </source>
</evidence>
<dbReference type="EMBL" id="CAIIXF020000001">
    <property type="protein sequence ID" value="CAH1773131.1"/>
    <property type="molecule type" value="Genomic_DNA"/>
</dbReference>
<feature type="domain" description="C2H2-type" evidence="3">
    <location>
        <begin position="811"/>
        <end position="838"/>
    </location>
</feature>
<gene>
    <name evidence="4" type="ORF">OFUS_LOCUS767</name>
</gene>
<organism evidence="4 5">
    <name type="scientific">Owenia fusiformis</name>
    <name type="common">Polychaete worm</name>
    <dbReference type="NCBI Taxonomy" id="6347"/>
    <lineage>
        <taxon>Eukaryota</taxon>
        <taxon>Metazoa</taxon>
        <taxon>Spiralia</taxon>
        <taxon>Lophotrochozoa</taxon>
        <taxon>Annelida</taxon>
        <taxon>Polychaeta</taxon>
        <taxon>Sedentaria</taxon>
        <taxon>Canalipalpata</taxon>
        <taxon>Sabellida</taxon>
        <taxon>Oweniida</taxon>
        <taxon>Oweniidae</taxon>
        <taxon>Owenia</taxon>
    </lineage>
</organism>
<keyword evidence="1" id="KW-0479">Metal-binding</keyword>
<feature type="region of interest" description="Disordered" evidence="2">
    <location>
        <begin position="494"/>
        <end position="520"/>
    </location>
</feature>
<reference evidence="4" key="1">
    <citation type="submission" date="2022-03" db="EMBL/GenBank/DDBJ databases">
        <authorList>
            <person name="Martin C."/>
        </authorList>
    </citation>
    <scope>NUCLEOTIDE SEQUENCE</scope>
</reference>
<feature type="compositionally biased region" description="Basic and acidic residues" evidence="2">
    <location>
        <begin position="61"/>
        <end position="71"/>
    </location>
</feature>
<dbReference type="GO" id="GO:0008270">
    <property type="term" value="F:zinc ion binding"/>
    <property type="evidence" value="ECO:0007669"/>
    <property type="project" value="UniProtKB-KW"/>
</dbReference>
<feature type="compositionally biased region" description="Polar residues" evidence="2">
    <location>
        <begin position="494"/>
        <end position="506"/>
    </location>
</feature>
<comment type="caution">
    <text evidence="4">The sequence shown here is derived from an EMBL/GenBank/DDBJ whole genome shotgun (WGS) entry which is preliminary data.</text>
</comment>
<dbReference type="Proteomes" id="UP000749559">
    <property type="component" value="Unassembled WGS sequence"/>
</dbReference>
<keyword evidence="1" id="KW-0863">Zinc-finger</keyword>
<feature type="compositionally biased region" description="Low complexity" evidence="2">
    <location>
        <begin position="1024"/>
        <end position="1035"/>
    </location>
</feature>
<accession>A0A8S4MY07</accession>
<feature type="compositionally biased region" description="Basic and acidic residues" evidence="2">
    <location>
        <begin position="935"/>
        <end position="950"/>
    </location>
</feature>
<evidence type="ECO:0000313" key="4">
    <source>
        <dbReference type="EMBL" id="CAH1773131.1"/>
    </source>
</evidence>
<name>A0A8S4MY07_OWEFU</name>
<dbReference type="InterPro" id="IPR013087">
    <property type="entry name" value="Znf_C2H2_type"/>
</dbReference>
<evidence type="ECO:0000313" key="5">
    <source>
        <dbReference type="Proteomes" id="UP000749559"/>
    </source>
</evidence>
<proteinExistence type="predicted"/>
<dbReference type="AlphaFoldDB" id="A0A8S4MY07"/>
<keyword evidence="1" id="KW-0862">Zinc</keyword>
<keyword evidence="5" id="KW-1185">Reference proteome</keyword>
<evidence type="ECO:0000256" key="2">
    <source>
        <dbReference type="SAM" id="MobiDB-lite"/>
    </source>
</evidence>